<reference evidence="3" key="1">
    <citation type="submission" date="2015-09" db="EMBL/GenBank/DDBJ databases">
        <authorList>
            <person name="Wibberg D."/>
        </authorList>
    </citation>
    <scope>NUCLEOTIDE SEQUENCE [LARGE SCALE GENOMIC DNA]</scope>
    <source>
        <strain evidence="3">SD1D</strain>
    </source>
</reference>
<keyword evidence="3" id="KW-1185">Reference proteome</keyword>
<keyword evidence="1" id="KW-0732">Signal</keyword>
<dbReference type="Proteomes" id="UP000196053">
    <property type="component" value="Chromosome I"/>
</dbReference>
<name>A0A0K8J789_9FIRM</name>
<protein>
    <submittedName>
        <fullName evidence="2">Putative secreted protein</fullName>
    </submittedName>
</protein>
<feature type="chain" id="PRO_5038435238" evidence="1">
    <location>
        <begin position="18"/>
        <end position="313"/>
    </location>
</feature>
<dbReference type="RefSeq" id="WP_058258666.1">
    <property type="nucleotide sequence ID" value="NZ_LN879430.1"/>
</dbReference>
<proteinExistence type="predicted"/>
<feature type="signal peptide" evidence="1">
    <location>
        <begin position="1"/>
        <end position="17"/>
    </location>
</feature>
<dbReference type="KEGG" id="hsd:SD1D_1879"/>
<organism evidence="2 3">
    <name type="scientific">Herbinix luporum</name>
    <dbReference type="NCBI Taxonomy" id="1679721"/>
    <lineage>
        <taxon>Bacteria</taxon>
        <taxon>Bacillati</taxon>
        <taxon>Bacillota</taxon>
        <taxon>Clostridia</taxon>
        <taxon>Lachnospirales</taxon>
        <taxon>Lachnospiraceae</taxon>
        <taxon>Herbinix</taxon>
    </lineage>
</organism>
<dbReference type="PROSITE" id="PS51257">
    <property type="entry name" value="PROKAR_LIPOPROTEIN"/>
    <property type="match status" value="1"/>
</dbReference>
<dbReference type="AlphaFoldDB" id="A0A0K8J789"/>
<dbReference type="EMBL" id="LN879430">
    <property type="protein sequence ID" value="CUH93420.1"/>
    <property type="molecule type" value="Genomic_DNA"/>
</dbReference>
<sequence>MMRYLFTIILCSLLLTACSEKGTELTVENSRDSIGYITKIKDGKLYMDMINIETNETKEMYFKNPLLKKSFFVDFSSIINYHLLKGNNETMSLLFDSKKCKLYKIDSERVTILGETANYVYFSIIDDNYINIHQLNKENDTIEFTDKKIKITGKFIITKASSNYDSDEIYCCYSMDGKSYSCKINKNDISIRELLDYPTSNTFCLNESGDRFLSLYNASSSLYTFDPIIISLDNTQSKITAIDNLEEGSIEFSFVYNNTFYMGYLKNLLYLYTWNQNDGLKELEQIENFSNISWTIYNEKLYIYFGENFIIIN</sequence>
<dbReference type="OrthoDB" id="1439222at1239"/>
<accession>A0A0K8J789</accession>
<evidence type="ECO:0000313" key="2">
    <source>
        <dbReference type="EMBL" id="CUH93420.1"/>
    </source>
</evidence>
<evidence type="ECO:0000256" key="1">
    <source>
        <dbReference type="SAM" id="SignalP"/>
    </source>
</evidence>
<evidence type="ECO:0000313" key="3">
    <source>
        <dbReference type="Proteomes" id="UP000196053"/>
    </source>
</evidence>
<gene>
    <name evidence="2" type="ORF">SD1D_1879</name>
</gene>